<gene>
    <name evidence="5" type="ORF">ACFFFR_10340</name>
</gene>
<feature type="domain" description="Calcineurin-like phosphoesterase" evidence="2">
    <location>
        <begin position="205"/>
        <end position="394"/>
    </location>
</feature>
<evidence type="ECO:0000259" key="4">
    <source>
        <dbReference type="Pfam" id="PF16371"/>
    </source>
</evidence>
<feature type="domain" description="Calcineurin-like phosphoesterase C-terminal" evidence="3">
    <location>
        <begin position="422"/>
        <end position="613"/>
    </location>
</feature>
<dbReference type="InterPro" id="IPR032288">
    <property type="entry name" value="Metallophos_C"/>
</dbReference>
<comment type="caution">
    <text evidence="5">The sequence shown here is derived from an EMBL/GenBank/DDBJ whole genome shotgun (WGS) entry which is preliminary data.</text>
</comment>
<dbReference type="Proteomes" id="UP001589862">
    <property type="component" value="Unassembled WGS sequence"/>
</dbReference>
<evidence type="ECO:0000256" key="1">
    <source>
        <dbReference type="SAM" id="SignalP"/>
    </source>
</evidence>
<evidence type="ECO:0000259" key="2">
    <source>
        <dbReference type="Pfam" id="PF00149"/>
    </source>
</evidence>
<proteinExistence type="predicted"/>
<evidence type="ECO:0000259" key="3">
    <source>
        <dbReference type="Pfam" id="PF16370"/>
    </source>
</evidence>
<keyword evidence="1" id="KW-0732">Signal</keyword>
<dbReference type="RefSeq" id="WP_377460194.1">
    <property type="nucleotide sequence ID" value="NZ_JBHLUB010000032.1"/>
</dbReference>
<dbReference type="InterPro" id="IPR013783">
    <property type="entry name" value="Ig-like_fold"/>
</dbReference>
<dbReference type="PANTHER" id="PTHR43143">
    <property type="entry name" value="METALLOPHOSPHOESTERASE, CALCINEURIN SUPERFAMILY"/>
    <property type="match status" value="1"/>
</dbReference>
<dbReference type="EMBL" id="JBHLUB010000032">
    <property type="protein sequence ID" value="MFC0582768.1"/>
    <property type="molecule type" value="Genomic_DNA"/>
</dbReference>
<dbReference type="Pfam" id="PF16370">
    <property type="entry name" value="MetallophosC"/>
    <property type="match status" value="1"/>
</dbReference>
<sequence>MIPQKSLKSAFATAVLLGLAATAAPAAPTASTASAPATPSALSSASVTGSTTALTPFAPGTGADWQENAYRGSVHVVPGPEKNNRKFVRGTVFVDRNQNSRQDKKERGLAGVTVSNGLDVTTTDKKGNYKLPVRDNMNVFVTQPAGYRVPVDEDNIPQFSYTHLPEGSPTLKYGGIEPTGGIPKQVNFPLAKDRLTNQDRQNCVVAGDVQTYNKKEVEYAHAGGIKDLANRDDYAGCGVIFVGDIVGDDLSLYPDIRTMTARLNGPAWLMPGNHDMDFDAPSRDHAYDTYRNQFGPTYYSYDSGKAHVIALETVDYPLAGASGYNASIDEDQLRWLARDLARVPKSKTIVLAGHVPLLDFADAGSTKHQIDQVKKIYSLLLGRKVVSLGGHTHSLENLRAGDSLTEWSSVMGVDKLPFTHLTVGAISGDWYKGKLNANGVPSAVQRDGAYPGILTLEFNKNSLTERFTVRGESADQQMSLGLNTPRYRNFFEEFKNARGKGHSYSEPMSVTRSELKDSWLTTNFWMGSSGASVRVSIDGAPAVEAERTQPMRGETVKVGAEYSDPAAAIQQIEHGGSLADRSMHLWRSPLPHKLKAGQHTATVTATDVHGRTFTETIEFTVTK</sequence>
<evidence type="ECO:0000313" key="6">
    <source>
        <dbReference type="Proteomes" id="UP001589862"/>
    </source>
</evidence>
<accession>A0ABV6PD47</accession>
<dbReference type="Pfam" id="PF16371">
    <property type="entry name" value="MetallophosN"/>
    <property type="match status" value="1"/>
</dbReference>
<dbReference type="InterPro" id="IPR032285">
    <property type="entry name" value="Metallophos_N"/>
</dbReference>
<dbReference type="InterPro" id="IPR051918">
    <property type="entry name" value="STPP_CPPED1"/>
</dbReference>
<name>A0ABV6PD47_9MICC</name>
<feature type="signal peptide" evidence="1">
    <location>
        <begin position="1"/>
        <end position="26"/>
    </location>
</feature>
<dbReference type="Pfam" id="PF00149">
    <property type="entry name" value="Metallophos"/>
    <property type="match status" value="1"/>
</dbReference>
<dbReference type="PANTHER" id="PTHR43143:SF6">
    <property type="entry name" value="BLL3016 PROTEIN"/>
    <property type="match status" value="1"/>
</dbReference>
<feature type="domain" description="Calcineurin-like phosphoesterase N-terminal" evidence="4">
    <location>
        <begin position="104"/>
        <end position="164"/>
    </location>
</feature>
<dbReference type="SUPFAM" id="SSF56300">
    <property type="entry name" value="Metallo-dependent phosphatases"/>
    <property type="match status" value="1"/>
</dbReference>
<feature type="chain" id="PRO_5046751672" evidence="1">
    <location>
        <begin position="27"/>
        <end position="623"/>
    </location>
</feature>
<protein>
    <submittedName>
        <fullName evidence="5">Calcineurin-like phosphoesterase C-terminal domain-containing protein</fullName>
    </submittedName>
</protein>
<dbReference type="InterPro" id="IPR004843">
    <property type="entry name" value="Calcineurin-like_PHP"/>
</dbReference>
<keyword evidence="6" id="KW-1185">Reference proteome</keyword>
<evidence type="ECO:0000313" key="5">
    <source>
        <dbReference type="EMBL" id="MFC0582768.1"/>
    </source>
</evidence>
<reference evidence="5 6" key="1">
    <citation type="submission" date="2024-09" db="EMBL/GenBank/DDBJ databases">
        <authorList>
            <person name="Sun Q."/>
            <person name="Mori K."/>
        </authorList>
    </citation>
    <scope>NUCLEOTIDE SEQUENCE [LARGE SCALE GENOMIC DNA]</scope>
    <source>
        <strain evidence="5 6">NCAIM B.02604</strain>
    </source>
</reference>
<dbReference type="Gene3D" id="3.60.21.10">
    <property type="match status" value="1"/>
</dbReference>
<dbReference type="Gene3D" id="2.60.40.10">
    <property type="entry name" value="Immunoglobulins"/>
    <property type="match status" value="1"/>
</dbReference>
<organism evidence="5 6">
    <name type="scientific">Micrococcoides hystricis</name>
    <dbReference type="NCBI Taxonomy" id="1572761"/>
    <lineage>
        <taxon>Bacteria</taxon>
        <taxon>Bacillati</taxon>
        <taxon>Actinomycetota</taxon>
        <taxon>Actinomycetes</taxon>
        <taxon>Micrococcales</taxon>
        <taxon>Micrococcaceae</taxon>
        <taxon>Micrococcoides</taxon>
    </lineage>
</organism>
<dbReference type="InterPro" id="IPR029052">
    <property type="entry name" value="Metallo-depent_PP-like"/>
</dbReference>